<organism evidence="2 3">
    <name type="scientific">Haladaptatus paucihalophilus DX253</name>
    <dbReference type="NCBI Taxonomy" id="797209"/>
    <lineage>
        <taxon>Archaea</taxon>
        <taxon>Methanobacteriati</taxon>
        <taxon>Methanobacteriota</taxon>
        <taxon>Stenosarchaea group</taxon>
        <taxon>Halobacteria</taxon>
        <taxon>Halobacteriales</taxon>
        <taxon>Haladaptataceae</taxon>
        <taxon>Haladaptatus</taxon>
    </lineage>
</organism>
<gene>
    <name evidence="2" type="ORF">SAMN05444342_2324</name>
</gene>
<evidence type="ECO:0000313" key="3">
    <source>
        <dbReference type="Proteomes" id="UP000184203"/>
    </source>
</evidence>
<dbReference type="AlphaFoldDB" id="A0A1M6VNP6"/>
<keyword evidence="1" id="KW-1133">Transmembrane helix</keyword>
<sequence>MRNTHYIRFVSSSGGKHVCFRFSDGSKRGPLVYGEWIDCDPFVSLPHVALRRTKRDWQAYQTQRILETRYEFSHITKRASRPVQTTIQQIYTSFTHGWLYMELNIFISLVSGVLSVPYFSNAISTLKIFWLIRSGTYTEKQITDTGDTVLLRGDITVDSPPEGSTQLFPAYNPAVGAYLWRISHSDNLYVIDLKDRTISRAKVGYESGIECGEFSITTNEGTAKIDPTWLIRTHNTIPLSEATISTIPRTISVSPSMWSSPYIHLTSTETVHEIEDVIDLIESKGDRARQYYVQAKPIENGTTLTVYGNLRIEDGTPVLYGTDALPLAVTDQESTEFRRYLTRRLVKYGVLAPLLVVVAIFNWFVI</sequence>
<name>A0A1M6VNP6_HALPU</name>
<reference evidence="3" key="1">
    <citation type="submission" date="2016-11" db="EMBL/GenBank/DDBJ databases">
        <authorList>
            <person name="Varghese N."/>
            <person name="Submissions S."/>
        </authorList>
    </citation>
    <scope>NUCLEOTIDE SEQUENCE [LARGE SCALE GENOMIC DNA]</scope>
    <source>
        <strain evidence="3">DX253</strain>
    </source>
</reference>
<evidence type="ECO:0000313" key="2">
    <source>
        <dbReference type="EMBL" id="SHK83187.1"/>
    </source>
</evidence>
<evidence type="ECO:0000256" key="1">
    <source>
        <dbReference type="SAM" id="Phobius"/>
    </source>
</evidence>
<dbReference type="EMBL" id="FRAN01000003">
    <property type="protein sequence ID" value="SHK83187.1"/>
    <property type="molecule type" value="Genomic_DNA"/>
</dbReference>
<protein>
    <submittedName>
        <fullName evidence="2">Uncharacterized protein</fullName>
    </submittedName>
</protein>
<keyword evidence="3" id="KW-1185">Reference proteome</keyword>
<keyword evidence="1" id="KW-0812">Transmembrane</keyword>
<dbReference type="Proteomes" id="UP000184203">
    <property type="component" value="Unassembled WGS sequence"/>
</dbReference>
<keyword evidence="1" id="KW-0472">Membrane</keyword>
<accession>A0A1M6VNP6</accession>
<feature type="transmembrane region" description="Helical" evidence="1">
    <location>
        <begin position="345"/>
        <end position="365"/>
    </location>
</feature>
<proteinExistence type="predicted"/>